<feature type="transmembrane region" description="Helical" evidence="1">
    <location>
        <begin position="81"/>
        <end position="100"/>
    </location>
</feature>
<keyword evidence="1" id="KW-1133">Transmembrane helix</keyword>
<dbReference type="EMBL" id="FXZC01000005">
    <property type="protein sequence ID" value="SMX90407.1"/>
    <property type="molecule type" value="Genomic_DNA"/>
</dbReference>
<feature type="transmembrane region" description="Helical" evidence="1">
    <location>
        <begin position="29"/>
        <end position="50"/>
    </location>
</feature>
<feature type="transmembrane region" description="Helical" evidence="1">
    <location>
        <begin position="211"/>
        <end position="230"/>
    </location>
</feature>
<protein>
    <submittedName>
        <fullName evidence="2">Uncharacterized protein</fullName>
    </submittedName>
</protein>
<keyword evidence="1" id="KW-0472">Membrane</keyword>
<feature type="transmembrane region" description="Helical" evidence="1">
    <location>
        <begin position="278"/>
        <end position="298"/>
    </location>
</feature>
<sequence length="392" mass="42535">MSLRSATDTSRQKEDNRFDRPRRGFLKDFALILIAISIVTLSITSIPPFLYSVFSGKFFLATLFDWNVFISSPFRAEGDGFQGVSAVVLAAGLTLFAVAVKQSERQLQGEVLETESITKCARVINSCFSFFFLLQLLAVLMLKILGASFEVNPNSLIVGIFGFLVSAAVASLLSAGRARVRDSLVYNKNYRSELVAMEAGRKSVYRASNPYPAVVGQILISTAVVGSIAVMAGVPVYAVLVGAILTVTYGAFSLCLFVRNGISKWSTSTFSKLNRGNFYFLSVLLWLATVLTPAVIVSELSLNLGSYSKSSAATAVTVMVIVILSASAIYIRRSGRFGDLVYARQGRQISEAIVGLDKAIGGQRNWLSPVGGGRVCELDRKRLSTTKVWRSC</sequence>
<dbReference type="GeneID" id="99772265"/>
<name>A0A2H1JSC7_9MICO</name>
<feature type="transmembrane region" description="Helical" evidence="1">
    <location>
        <begin position="236"/>
        <end position="258"/>
    </location>
</feature>
<feature type="transmembrane region" description="Helical" evidence="1">
    <location>
        <begin position="310"/>
        <end position="331"/>
    </location>
</feature>
<organism evidence="2 3">
    <name type="scientific">Brevibacterium casei CIP 102111</name>
    <dbReference type="NCBI Taxonomy" id="1255625"/>
    <lineage>
        <taxon>Bacteria</taxon>
        <taxon>Bacillati</taxon>
        <taxon>Actinomycetota</taxon>
        <taxon>Actinomycetes</taxon>
        <taxon>Micrococcales</taxon>
        <taxon>Brevibacteriaceae</taxon>
        <taxon>Brevibacterium</taxon>
    </lineage>
</organism>
<feature type="transmembrane region" description="Helical" evidence="1">
    <location>
        <begin position="156"/>
        <end position="175"/>
    </location>
</feature>
<accession>A0A2H1JSC7</accession>
<reference evidence="2 3" key="1">
    <citation type="submission" date="2017-03" db="EMBL/GenBank/DDBJ databases">
        <authorList>
            <person name="Afonso C.L."/>
            <person name="Miller P.J."/>
            <person name="Scott M.A."/>
            <person name="Spackman E."/>
            <person name="Goraichik I."/>
            <person name="Dimitrov K.M."/>
            <person name="Suarez D.L."/>
            <person name="Swayne D.E."/>
        </authorList>
    </citation>
    <scope>NUCLEOTIDE SEQUENCE [LARGE SCALE GENOMIC DNA]</scope>
    <source>
        <strain evidence="2 3">CIP 102111</strain>
    </source>
</reference>
<proteinExistence type="predicted"/>
<evidence type="ECO:0000256" key="1">
    <source>
        <dbReference type="SAM" id="Phobius"/>
    </source>
</evidence>
<feature type="transmembrane region" description="Helical" evidence="1">
    <location>
        <begin position="121"/>
        <end position="144"/>
    </location>
</feature>
<dbReference type="AlphaFoldDB" id="A0A2H1JSC7"/>
<keyword evidence="1" id="KW-0812">Transmembrane</keyword>
<gene>
    <name evidence="2" type="ORF">BC102111_02526</name>
</gene>
<evidence type="ECO:0000313" key="3">
    <source>
        <dbReference type="Proteomes" id="UP000234333"/>
    </source>
</evidence>
<dbReference type="Proteomes" id="UP000234333">
    <property type="component" value="Unassembled WGS sequence"/>
</dbReference>
<evidence type="ECO:0000313" key="2">
    <source>
        <dbReference type="EMBL" id="SMX90407.1"/>
    </source>
</evidence>
<dbReference type="RefSeq" id="WP_141236329.1">
    <property type="nucleotide sequence ID" value="NZ_FXZC01000005.1"/>
</dbReference>